<dbReference type="GO" id="GO:0007059">
    <property type="term" value="P:chromosome segregation"/>
    <property type="evidence" value="ECO:0007669"/>
    <property type="project" value="UniProtKB-UniRule"/>
</dbReference>
<comment type="similarity">
    <text evidence="2">Belongs to the ScpA family.</text>
</comment>
<dbReference type="GO" id="GO:0006260">
    <property type="term" value="P:DNA replication"/>
    <property type="evidence" value="ECO:0007669"/>
    <property type="project" value="UniProtKB-UniRule"/>
</dbReference>
<dbReference type="AlphaFoldDB" id="A0A1F6D468"/>
<comment type="subunit">
    <text evidence="2">Component of a cohesin-like complex composed of ScpA, ScpB and the Smc homodimer, in which ScpA and ScpB bind to the head domain of Smc. The presence of the three proteins is required for the association of the complex with DNA.</text>
</comment>
<dbReference type="EMBL" id="MFKF01000040">
    <property type="protein sequence ID" value="OGG56228.1"/>
    <property type="molecule type" value="Genomic_DNA"/>
</dbReference>
<comment type="caution">
    <text evidence="4">The sequence shown here is derived from an EMBL/GenBank/DDBJ whole genome shotgun (WGS) entry which is preliminary data.</text>
</comment>
<reference evidence="4 5" key="1">
    <citation type="journal article" date="2016" name="Nat. Commun.">
        <title>Thousands of microbial genomes shed light on interconnected biogeochemical processes in an aquifer system.</title>
        <authorList>
            <person name="Anantharaman K."/>
            <person name="Brown C.T."/>
            <person name="Hug L.A."/>
            <person name="Sharon I."/>
            <person name="Castelle C.J."/>
            <person name="Probst A.J."/>
            <person name="Thomas B.C."/>
            <person name="Singh A."/>
            <person name="Wilkins M.J."/>
            <person name="Karaoz U."/>
            <person name="Brodie E.L."/>
            <person name="Williams K.H."/>
            <person name="Hubbard S.S."/>
            <person name="Banfield J.F."/>
        </authorList>
    </citation>
    <scope>NUCLEOTIDE SEQUENCE [LARGE SCALE GENOMIC DNA]</scope>
    <source>
        <strain evidence="5">RIFCSPLOWO2_12_FULL_64_10</strain>
    </source>
</reference>
<dbReference type="GO" id="GO:0051301">
    <property type="term" value="P:cell division"/>
    <property type="evidence" value="ECO:0007669"/>
    <property type="project" value="UniProtKB-KW"/>
</dbReference>
<evidence type="ECO:0000313" key="5">
    <source>
        <dbReference type="Proteomes" id="UP000178606"/>
    </source>
</evidence>
<dbReference type="PANTHER" id="PTHR33969:SF2">
    <property type="entry name" value="SEGREGATION AND CONDENSATION PROTEIN A"/>
    <property type="match status" value="1"/>
</dbReference>
<feature type="region of interest" description="Disordered" evidence="3">
    <location>
        <begin position="253"/>
        <end position="273"/>
    </location>
</feature>
<keyword evidence="2" id="KW-0159">Chromosome partition</keyword>
<sequence length="273" mass="31702">MMIGPISFQIRPDSEPYGVRLDVFEGPLDLLLYLIRKNEIDIYDIPVAEITRQYMDYVEAIQELNLEQAGDFLLMAATLMKIKSQMLLPRQEGEEEEGDPREELVRRLLEYQQYKEAAGWLGEQEAVHRDVFYRGTFQDPLWGDRGAETDGLRQVTLFDLLATFKRALEGAPKVTYHRVEEVEVSVEERIAFVVETLEGRKQALFLDLVAGTSRPVIVATFLAILELLKQGRILIRQMQPYEEIWIYWREDQPPPEQQKDETVRATNPVQREG</sequence>
<name>A0A1F6D468_HANXR</name>
<keyword evidence="2" id="KW-0132">Cell division</keyword>
<feature type="compositionally biased region" description="Polar residues" evidence="3">
    <location>
        <begin position="264"/>
        <end position="273"/>
    </location>
</feature>
<protein>
    <recommendedName>
        <fullName evidence="1 2">Segregation and condensation protein A</fullName>
    </recommendedName>
</protein>
<dbReference type="HAMAP" id="MF_01805">
    <property type="entry name" value="ScpA"/>
    <property type="match status" value="1"/>
</dbReference>
<gene>
    <name evidence="2" type="primary">scpA</name>
    <name evidence="4" type="ORF">A3F84_10180</name>
</gene>
<dbReference type="Gene3D" id="6.10.250.2410">
    <property type="match status" value="1"/>
</dbReference>
<organism evidence="4 5">
    <name type="scientific">Handelsmanbacteria sp. (strain RIFCSPLOWO2_12_FULL_64_10)</name>
    <dbReference type="NCBI Taxonomy" id="1817868"/>
    <lineage>
        <taxon>Bacteria</taxon>
        <taxon>Candidatus Handelsmaniibacteriota</taxon>
    </lineage>
</organism>
<accession>A0A1F6D468</accession>
<proteinExistence type="inferred from homology"/>
<dbReference type="Proteomes" id="UP000178606">
    <property type="component" value="Unassembled WGS sequence"/>
</dbReference>
<evidence type="ECO:0000256" key="3">
    <source>
        <dbReference type="SAM" id="MobiDB-lite"/>
    </source>
</evidence>
<comment type="subcellular location">
    <subcellularLocation>
        <location evidence="2">Cytoplasm</location>
    </subcellularLocation>
    <text evidence="2">Associated with two foci at the outer edges of the nucleoid region in young cells, and at four foci within both cell halves in older cells.</text>
</comment>
<dbReference type="Pfam" id="PF02616">
    <property type="entry name" value="SMC_ScpA"/>
    <property type="match status" value="1"/>
</dbReference>
<evidence type="ECO:0000313" key="4">
    <source>
        <dbReference type="EMBL" id="OGG56228.1"/>
    </source>
</evidence>
<evidence type="ECO:0000256" key="1">
    <source>
        <dbReference type="ARBA" id="ARBA00044777"/>
    </source>
</evidence>
<dbReference type="GO" id="GO:0005737">
    <property type="term" value="C:cytoplasm"/>
    <property type="evidence" value="ECO:0007669"/>
    <property type="project" value="UniProtKB-SubCell"/>
</dbReference>
<keyword evidence="2" id="KW-0963">Cytoplasm</keyword>
<comment type="function">
    <text evidence="2">Participates in chromosomal partition during cell division. May act via the formation of a condensin-like complex containing Smc and ScpB that pull DNA away from mid-cell into both cell halves.</text>
</comment>
<feature type="compositionally biased region" description="Basic and acidic residues" evidence="3">
    <location>
        <begin position="253"/>
        <end position="263"/>
    </location>
</feature>
<dbReference type="Gene3D" id="1.10.10.580">
    <property type="entry name" value="Structural maintenance of chromosome 1. Chain E"/>
    <property type="match status" value="1"/>
</dbReference>
<keyword evidence="2" id="KW-0131">Cell cycle</keyword>
<evidence type="ECO:0000256" key="2">
    <source>
        <dbReference type="HAMAP-Rule" id="MF_01805"/>
    </source>
</evidence>
<dbReference type="InterPro" id="IPR023093">
    <property type="entry name" value="ScpA-like_C"/>
</dbReference>
<dbReference type="InterPro" id="IPR003768">
    <property type="entry name" value="ScpA"/>
</dbReference>
<dbReference type="PANTHER" id="PTHR33969">
    <property type="entry name" value="SEGREGATION AND CONDENSATION PROTEIN A"/>
    <property type="match status" value="1"/>
</dbReference>